<gene>
    <name evidence="3" type="ORF">I6N96_16060</name>
</gene>
<sequence length="173" mass="19511">MKKNMSLKKTNKKQRKKRCKIHPINPTKQSETIENNSKEIAAENHSSDENKTEAAFDQLATDTTENLQSKHPTFGNLYNLKKKLTCQTIITSAIFFTISLVGGAMISTEHSNQSHLRLEEVNTWQSLITTKANKMITMITLANQIEASEKEIVVPQAEGYLPLMKMISTPMIC</sequence>
<reference evidence="3 4" key="1">
    <citation type="submission" date="2020-12" db="EMBL/GenBank/DDBJ databases">
        <title>Vagococcus allomyrinae sp. nov. and Enterococcus lavae sp. nov., isolated from the larvae of Allomyrina dichotoma.</title>
        <authorList>
            <person name="Lee S.D."/>
        </authorList>
    </citation>
    <scope>NUCLEOTIDE SEQUENCE [LARGE SCALE GENOMIC DNA]</scope>
    <source>
        <strain evidence="3 4">BWM-S5</strain>
    </source>
</reference>
<keyword evidence="2" id="KW-0812">Transmembrane</keyword>
<accession>A0ABS4CMI9</accession>
<keyword evidence="2" id="KW-0472">Membrane</keyword>
<keyword evidence="4" id="KW-1185">Reference proteome</keyword>
<feature type="region of interest" description="Disordered" evidence="1">
    <location>
        <begin position="1"/>
        <end position="53"/>
    </location>
</feature>
<evidence type="ECO:0000313" key="3">
    <source>
        <dbReference type="EMBL" id="MBP1047805.1"/>
    </source>
</evidence>
<comment type="caution">
    <text evidence="3">The sequence shown here is derived from an EMBL/GenBank/DDBJ whole genome shotgun (WGS) entry which is preliminary data.</text>
</comment>
<feature type="compositionally biased region" description="Polar residues" evidence="1">
    <location>
        <begin position="26"/>
        <end position="35"/>
    </location>
</feature>
<protein>
    <submittedName>
        <fullName evidence="3">Uncharacterized protein</fullName>
    </submittedName>
</protein>
<organism evidence="3 4">
    <name type="scientific">Enterococcus larvae</name>
    <dbReference type="NCBI Taxonomy" id="2794352"/>
    <lineage>
        <taxon>Bacteria</taxon>
        <taxon>Bacillati</taxon>
        <taxon>Bacillota</taxon>
        <taxon>Bacilli</taxon>
        <taxon>Lactobacillales</taxon>
        <taxon>Enterococcaceae</taxon>
        <taxon>Enterococcus</taxon>
    </lineage>
</organism>
<evidence type="ECO:0000313" key="4">
    <source>
        <dbReference type="Proteomes" id="UP000673375"/>
    </source>
</evidence>
<name>A0ABS4CMI9_9ENTE</name>
<keyword evidence="2" id="KW-1133">Transmembrane helix</keyword>
<feature type="compositionally biased region" description="Basic residues" evidence="1">
    <location>
        <begin position="1"/>
        <end position="21"/>
    </location>
</feature>
<dbReference type="Proteomes" id="UP000673375">
    <property type="component" value="Unassembled WGS sequence"/>
</dbReference>
<feature type="transmembrane region" description="Helical" evidence="2">
    <location>
        <begin position="84"/>
        <end position="106"/>
    </location>
</feature>
<evidence type="ECO:0000256" key="2">
    <source>
        <dbReference type="SAM" id="Phobius"/>
    </source>
</evidence>
<dbReference type="EMBL" id="JAEDXU010000009">
    <property type="protein sequence ID" value="MBP1047805.1"/>
    <property type="molecule type" value="Genomic_DNA"/>
</dbReference>
<dbReference type="RefSeq" id="WP_209558583.1">
    <property type="nucleotide sequence ID" value="NZ_JAEDXU010000009.1"/>
</dbReference>
<evidence type="ECO:0000256" key="1">
    <source>
        <dbReference type="SAM" id="MobiDB-lite"/>
    </source>
</evidence>
<feature type="compositionally biased region" description="Basic and acidic residues" evidence="1">
    <location>
        <begin position="36"/>
        <end position="53"/>
    </location>
</feature>
<proteinExistence type="predicted"/>